<dbReference type="RefSeq" id="WP_263734873.1">
    <property type="nucleotide sequence ID" value="NZ_JAOWKY010000002.1"/>
</dbReference>
<accession>A0ABT2ZDU8</accession>
<protein>
    <submittedName>
        <fullName evidence="1">Uncharacterized protein</fullName>
    </submittedName>
</protein>
<proteinExistence type="predicted"/>
<dbReference type="Proteomes" id="UP001652542">
    <property type="component" value="Unassembled WGS sequence"/>
</dbReference>
<evidence type="ECO:0000313" key="2">
    <source>
        <dbReference type="Proteomes" id="UP001652542"/>
    </source>
</evidence>
<organism evidence="1 2">
    <name type="scientific">Albidovulum marisflavi</name>
    <dbReference type="NCBI Taxonomy" id="2984159"/>
    <lineage>
        <taxon>Bacteria</taxon>
        <taxon>Pseudomonadati</taxon>
        <taxon>Pseudomonadota</taxon>
        <taxon>Alphaproteobacteria</taxon>
        <taxon>Rhodobacterales</taxon>
        <taxon>Paracoccaceae</taxon>
        <taxon>Albidovulum</taxon>
    </lineage>
</organism>
<keyword evidence="2" id="KW-1185">Reference proteome</keyword>
<comment type="caution">
    <text evidence="1">The sequence shown here is derived from an EMBL/GenBank/DDBJ whole genome shotgun (WGS) entry which is preliminary data.</text>
</comment>
<evidence type="ECO:0000313" key="1">
    <source>
        <dbReference type="EMBL" id="MCV2869223.1"/>
    </source>
</evidence>
<dbReference type="EMBL" id="JAOWKY010000002">
    <property type="protein sequence ID" value="MCV2869223.1"/>
    <property type="molecule type" value="Genomic_DNA"/>
</dbReference>
<sequence length="41" mass="4379">MKSMYLAFLASALIAVAAHFGLDYAGFSTRDVTSGPDVRLD</sequence>
<reference evidence="1 2" key="1">
    <citation type="submission" date="2022-10" db="EMBL/GenBank/DDBJ databases">
        <title>Defluviimonas sp. nov., isolated from ocean surface water.</title>
        <authorList>
            <person name="He W."/>
            <person name="Wang L."/>
            <person name="Zhang D.-F."/>
        </authorList>
    </citation>
    <scope>NUCLEOTIDE SEQUENCE [LARGE SCALE GENOMIC DNA]</scope>
    <source>
        <strain evidence="1 2">WL0002</strain>
    </source>
</reference>
<name>A0ABT2ZDU8_9RHOB</name>
<gene>
    <name evidence="1" type="ORF">OEW28_11350</name>
</gene>